<feature type="transmembrane region" description="Helical" evidence="3">
    <location>
        <begin position="122"/>
        <end position="141"/>
    </location>
</feature>
<feature type="transmembrane region" description="Helical" evidence="3">
    <location>
        <begin position="319"/>
        <end position="337"/>
    </location>
</feature>
<feature type="transmembrane region" description="Helical" evidence="3">
    <location>
        <begin position="180"/>
        <end position="197"/>
    </location>
</feature>
<dbReference type="InterPro" id="IPR036259">
    <property type="entry name" value="MFS_trans_sf"/>
</dbReference>
<organism evidence="6 7">
    <name type="scientific">Smittium culicis</name>
    <dbReference type="NCBI Taxonomy" id="133412"/>
    <lineage>
        <taxon>Eukaryota</taxon>
        <taxon>Fungi</taxon>
        <taxon>Fungi incertae sedis</taxon>
        <taxon>Zoopagomycota</taxon>
        <taxon>Kickxellomycotina</taxon>
        <taxon>Harpellomycetes</taxon>
        <taxon>Harpellales</taxon>
        <taxon>Legeriomycetaceae</taxon>
        <taxon>Smittium</taxon>
    </lineage>
</organism>
<dbReference type="InterPro" id="IPR011701">
    <property type="entry name" value="MFS"/>
</dbReference>
<dbReference type="PROSITE" id="PS50850">
    <property type="entry name" value="MFS"/>
    <property type="match status" value="1"/>
</dbReference>
<evidence type="ECO:0000259" key="4">
    <source>
        <dbReference type="PROSITE" id="PS50850"/>
    </source>
</evidence>
<evidence type="ECO:0000256" key="3">
    <source>
        <dbReference type="SAM" id="Phobius"/>
    </source>
</evidence>
<dbReference type="OrthoDB" id="6499973at2759"/>
<dbReference type="Pfam" id="PF07690">
    <property type="entry name" value="MFS_1"/>
    <property type="match status" value="2"/>
</dbReference>
<keyword evidence="3" id="KW-1133">Transmembrane helix</keyword>
<dbReference type="SUPFAM" id="SSF103473">
    <property type="entry name" value="MFS general substrate transporter"/>
    <property type="match status" value="1"/>
</dbReference>
<evidence type="ECO:0000256" key="1">
    <source>
        <dbReference type="ARBA" id="ARBA00004141"/>
    </source>
</evidence>
<reference evidence="6 7" key="1">
    <citation type="submission" date="2017-01" db="EMBL/GenBank/DDBJ databases">
        <authorList>
            <person name="Mah S.A."/>
            <person name="Swanson W.J."/>
            <person name="Moy G.W."/>
            <person name="Vacquier V.D."/>
        </authorList>
    </citation>
    <scope>NUCLEOTIDE SEQUENCE [LARGE SCALE GENOMIC DNA]</scope>
    <source>
        <strain evidence="6 7">GSMNP</strain>
    </source>
</reference>
<feature type="transmembrane region" description="Helical" evidence="3">
    <location>
        <begin position="289"/>
        <end position="307"/>
    </location>
</feature>
<feature type="transmembrane region" description="Helical" evidence="3">
    <location>
        <begin position="252"/>
        <end position="277"/>
    </location>
</feature>
<evidence type="ECO:0000256" key="2">
    <source>
        <dbReference type="ARBA" id="ARBA00006727"/>
    </source>
</evidence>
<feature type="transmembrane region" description="Helical" evidence="3">
    <location>
        <begin position="343"/>
        <end position="366"/>
    </location>
</feature>
<protein>
    <submittedName>
        <fullName evidence="6">Riboflavin transporter MCH5</fullName>
    </submittedName>
</protein>
<sequence length="447" mass="48987">MSLKLKNEIYTEEVRNSSESKHRDITTDQIPEIADKNENEDENIPPPDSLQAWIIVGFATLAYGNVFGNLTVSGILQEYYLNTMFPNEPAAVISWISTISFTLGYMGGLLAGPMVSFIGIKYVTLIGALTSTLGLALAALSNTIWQLVLTQGVIYGFGSSLLINLSLTMASLWLVKHKSLGLGIVSSGSGFGGLILAPTMRKTLPVLGIHWTFGVLAIINFVPAMFCVFLFKKRGEFNPPRTLISFSLFKRPFTLFVCICAFLNQFGTSLIVLYFPATITDIGQSRSTASNTVLIYSALGGVGRIVANIMSKKWGNNNTLIFSAFGSAALIFGLWLPTRLFSVYLVFISFFGLLYPMAFPLMAALVSNNYKKDEILQANGLMFFAYGLSTLAGVPVMGLLFDKLGHRTSYVPVIISGGIVYFVNGVLFVLFRLYVRRYEPNAKIGKL</sequence>
<keyword evidence="3" id="KW-0472">Membrane</keyword>
<accession>A0A1R1X197</accession>
<evidence type="ECO:0000313" key="5">
    <source>
        <dbReference type="EMBL" id="OMJ07514.1"/>
    </source>
</evidence>
<dbReference type="PANTHER" id="PTHR11360">
    <property type="entry name" value="MONOCARBOXYLATE TRANSPORTER"/>
    <property type="match status" value="1"/>
</dbReference>
<dbReference type="GO" id="GO:0022857">
    <property type="term" value="F:transmembrane transporter activity"/>
    <property type="evidence" value="ECO:0007669"/>
    <property type="project" value="InterPro"/>
</dbReference>
<comment type="subcellular location">
    <subcellularLocation>
        <location evidence="1">Membrane</location>
        <topology evidence="1">Multi-pass membrane protein</topology>
    </subcellularLocation>
</comment>
<gene>
    <name evidence="6" type="ORF">AYI70_g11580</name>
    <name evidence="5" type="ORF">AYI70_g12125</name>
</gene>
<comment type="caution">
    <text evidence="6">The sequence shown here is derived from an EMBL/GenBank/DDBJ whole genome shotgun (WGS) entry which is preliminary data.</text>
</comment>
<dbReference type="InterPro" id="IPR050327">
    <property type="entry name" value="Proton-linked_MCT"/>
</dbReference>
<keyword evidence="3" id="KW-0812">Transmembrane</keyword>
<feature type="transmembrane region" description="Helical" evidence="3">
    <location>
        <begin position="378"/>
        <end position="401"/>
    </location>
</feature>
<feature type="transmembrane region" description="Helical" evidence="3">
    <location>
        <begin position="92"/>
        <end position="110"/>
    </location>
</feature>
<feature type="transmembrane region" description="Helical" evidence="3">
    <location>
        <begin position="413"/>
        <end position="435"/>
    </location>
</feature>
<dbReference type="AlphaFoldDB" id="A0A1R1X197"/>
<proteinExistence type="inferred from homology"/>
<evidence type="ECO:0000313" key="6">
    <source>
        <dbReference type="EMBL" id="OMJ08389.1"/>
    </source>
</evidence>
<keyword evidence="7" id="KW-1185">Reference proteome</keyword>
<dbReference type="Gene3D" id="1.20.1250.20">
    <property type="entry name" value="MFS general substrate transporter like domains"/>
    <property type="match status" value="1"/>
</dbReference>
<dbReference type="GO" id="GO:0016020">
    <property type="term" value="C:membrane"/>
    <property type="evidence" value="ECO:0007669"/>
    <property type="project" value="UniProtKB-SubCell"/>
</dbReference>
<feature type="domain" description="Major facilitator superfamily (MFS) profile" evidence="4">
    <location>
        <begin position="50"/>
        <end position="443"/>
    </location>
</feature>
<evidence type="ECO:0000313" key="7">
    <source>
        <dbReference type="Proteomes" id="UP000187283"/>
    </source>
</evidence>
<dbReference type="InterPro" id="IPR020846">
    <property type="entry name" value="MFS_dom"/>
</dbReference>
<dbReference type="EMBL" id="LSSN01006035">
    <property type="protein sequence ID" value="OMJ07514.1"/>
    <property type="molecule type" value="Genomic_DNA"/>
</dbReference>
<dbReference type="EMBL" id="LSSN01005809">
    <property type="protein sequence ID" value="OMJ08389.1"/>
    <property type="molecule type" value="Genomic_DNA"/>
</dbReference>
<feature type="transmembrane region" description="Helical" evidence="3">
    <location>
        <begin position="209"/>
        <end position="231"/>
    </location>
</feature>
<dbReference type="Proteomes" id="UP000187283">
    <property type="component" value="Unassembled WGS sequence"/>
</dbReference>
<comment type="similarity">
    <text evidence="2">Belongs to the major facilitator superfamily. Monocarboxylate porter (TC 2.A.1.13) family.</text>
</comment>
<feature type="transmembrane region" description="Helical" evidence="3">
    <location>
        <begin position="52"/>
        <end position="72"/>
    </location>
</feature>
<feature type="transmembrane region" description="Helical" evidence="3">
    <location>
        <begin position="153"/>
        <end position="175"/>
    </location>
</feature>
<dbReference type="PANTHER" id="PTHR11360:SF284">
    <property type="entry name" value="EG:103B4.3 PROTEIN-RELATED"/>
    <property type="match status" value="1"/>
</dbReference>
<name>A0A1R1X197_9FUNG</name>